<organism evidence="2 3">
    <name type="scientific">[Torrubiella] hemipterigena</name>
    <dbReference type="NCBI Taxonomy" id="1531966"/>
    <lineage>
        <taxon>Eukaryota</taxon>
        <taxon>Fungi</taxon>
        <taxon>Dikarya</taxon>
        <taxon>Ascomycota</taxon>
        <taxon>Pezizomycotina</taxon>
        <taxon>Sordariomycetes</taxon>
        <taxon>Hypocreomycetidae</taxon>
        <taxon>Hypocreales</taxon>
        <taxon>Clavicipitaceae</taxon>
        <taxon>Clavicipitaceae incertae sedis</taxon>
        <taxon>'Torrubiella' clade</taxon>
    </lineage>
</organism>
<feature type="region of interest" description="Disordered" evidence="1">
    <location>
        <begin position="422"/>
        <end position="444"/>
    </location>
</feature>
<sequence>MRNEKLWPASRQWTLAVRQSQHNWPSRLPDAPSKRRVPGVQSFADLVLKVIADNTGNLEKEHIEHLPSHLVDRIWRASLSRGISFKAWQLLGPTQHESREKQSEASYRFVQEIDNPTDRLSVYIQPLTSPDVDFITHLCITDECQVTTGDLMLLPSIKNVGVLQLIQTDDKTRFPEINDRLIRGWCENPDSFPMLRVLRILTLNPNLTSMALETLSRLPALGWLELFVDKYDWKRSPQQEKSFGWHFINNHAFVGHQSTIPVENHASLGSLRLNRKALGKRDQALVERRDLWTLRKVAFDKAPGLLEVIGHNYKVAKGMSDMLFECFAGAAACPASSDDRQGVDKFAFWTYSMLGQISGNHEFAYNDVFCDEQPMFGPLVLPAIPMASLFLGRAPPPWRKAPLQIIDAGLRHWVFYRKAPGSSTAGEVNGEEEPVPTAKTSTFSKRKRNIADALSDFT</sequence>
<proteinExistence type="predicted"/>
<accession>A0A0A1T480</accession>
<reference evidence="2 3" key="1">
    <citation type="journal article" date="2015" name="Genome Announc.">
        <title>Draft Genome Sequence and Gene Annotation of the Entomopathogenic Fungus Verticillium hemipterigenum.</title>
        <authorList>
            <person name="Horn F."/>
            <person name="Habel A."/>
            <person name="Scharf D.H."/>
            <person name="Dworschak J."/>
            <person name="Brakhage A.A."/>
            <person name="Guthke R."/>
            <person name="Hertweck C."/>
            <person name="Linde J."/>
        </authorList>
    </citation>
    <scope>NUCLEOTIDE SEQUENCE [LARGE SCALE GENOMIC DNA]</scope>
</reference>
<gene>
    <name evidence="2" type="ORF">VHEMI07682</name>
</gene>
<dbReference type="STRING" id="1531966.A0A0A1T480"/>
<protein>
    <submittedName>
        <fullName evidence="2">Uncharacterized protein</fullName>
    </submittedName>
</protein>
<dbReference type="Proteomes" id="UP000039046">
    <property type="component" value="Unassembled WGS sequence"/>
</dbReference>
<dbReference type="HOGENOM" id="CLU_037053_0_0_1"/>
<dbReference type="EMBL" id="CDHN01000004">
    <property type="protein sequence ID" value="CEJ92001.1"/>
    <property type="molecule type" value="Genomic_DNA"/>
</dbReference>
<dbReference type="AlphaFoldDB" id="A0A0A1T480"/>
<name>A0A0A1T480_9HYPO</name>
<dbReference type="OrthoDB" id="5273928at2759"/>
<evidence type="ECO:0000313" key="2">
    <source>
        <dbReference type="EMBL" id="CEJ92001.1"/>
    </source>
</evidence>
<evidence type="ECO:0000313" key="3">
    <source>
        <dbReference type="Proteomes" id="UP000039046"/>
    </source>
</evidence>
<keyword evidence="3" id="KW-1185">Reference proteome</keyword>
<evidence type="ECO:0000256" key="1">
    <source>
        <dbReference type="SAM" id="MobiDB-lite"/>
    </source>
</evidence>